<name>Q1JVE6_DESA6</name>
<dbReference type="InterPro" id="IPR014729">
    <property type="entry name" value="Rossmann-like_a/b/a_fold"/>
</dbReference>
<dbReference type="GO" id="GO:0016879">
    <property type="term" value="F:ligase activity, forming carbon-nitrogen bonds"/>
    <property type="evidence" value="ECO:0007669"/>
    <property type="project" value="UniProtKB-UniRule"/>
</dbReference>
<dbReference type="OrthoDB" id="9769796at2"/>
<keyword evidence="3" id="KW-1185">Reference proteome</keyword>
<dbReference type="GO" id="GO:0005524">
    <property type="term" value="F:ATP binding"/>
    <property type="evidence" value="ECO:0007669"/>
    <property type="project" value="UniProtKB-KW"/>
</dbReference>
<dbReference type="RefSeq" id="WP_006003263.1">
    <property type="nucleotide sequence ID" value="NZ_AAEW02000042.1"/>
</dbReference>
<dbReference type="SUPFAM" id="SSF52374">
    <property type="entry name" value="Nucleotidylyl transferase"/>
    <property type="match status" value="1"/>
</dbReference>
<gene>
    <name evidence="1" type="primary">tmcAL</name>
    <name evidence="2" type="ORF">Dace_0059</name>
</gene>
<dbReference type="GO" id="GO:0005737">
    <property type="term" value="C:cytoplasm"/>
    <property type="evidence" value="ECO:0007669"/>
    <property type="project" value="UniProtKB-SubCell"/>
</dbReference>
<dbReference type="EMBL" id="AAEW02000042">
    <property type="protein sequence ID" value="EAT14212.1"/>
    <property type="molecule type" value="Genomic_DNA"/>
</dbReference>
<dbReference type="GO" id="GO:0006400">
    <property type="term" value="P:tRNA modification"/>
    <property type="evidence" value="ECO:0007669"/>
    <property type="project" value="UniProtKB-UniRule"/>
</dbReference>
<keyword evidence="1" id="KW-0436">Ligase</keyword>
<evidence type="ECO:0000313" key="2">
    <source>
        <dbReference type="EMBL" id="EAT14212.1"/>
    </source>
</evidence>
<proteinExistence type="inferred from homology"/>
<keyword evidence="1" id="KW-0067">ATP-binding</keyword>
<accession>Q1JVE6</accession>
<dbReference type="Pfam" id="PF05636">
    <property type="entry name" value="HIGH_NTase1"/>
    <property type="match status" value="1"/>
</dbReference>
<evidence type="ECO:0000313" key="3">
    <source>
        <dbReference type="Proteomes" id="UP000005695"/>
    </source>
</evidence>
<protein>
    <recommendedName>
        <fullName evidence="1">tRNA(Met) cytidine acetate ligase</fullName>
        <ecNumber evidence="1">6.3.4.-</ecNumber>
    </recommendedName>
</protein>
<sequence>MTLRAVGLITEYNPFHNGHAYHVRQARERSGADVVVAVMSGHYVQRGEPALIDKWRRAEMALRHGVDVVIELPFPLACNSAPLFGRGGVEILNAFAPHLDSLCFGSEQGELEPLQALARDWEEQPSDGADASHLRQGKTFPQARGESASEAAIADQPNTILGVSYLRALNDLNSPIRPLTIQRQGHGYHDAGLDGDGFVSATAIRHQLIQGKSIAGLAPVAAEGLLNEAKDTGMIVDMERWFAMLAQACLTLEEHDTSYLAPPGWAERMRDAALHATSYQELVDAIKARHLTRTRVQRILCHLLSGVDDALIEKLAQWGTPYLALLGATTRGEAFLSQTRKMMDRPVLGNLSRVSVRLRQFYAEQPEKLALAQRLVAIEDRMTRLYTLLLPGWQGKSRQWNYYQDALRLNVD</sequence>
<feature type="binding site" evidence="1">
    <location>
        <begin position="9"/>
        <end position="22"/>
    </location>
    <ligand>
        <name>ATP</name>
        <dbReference type="ChEBI" id="CHEBI:30616"/>
    </ligand>
</feature>
<feature type="binding site" evidence="1">
    <location>
        <position position="105"/>
    </location>
    <ligand>
        <name>ATP</name>
        <dbReference type="ChEBI" id="CHEBI:30616"/>
    </ligand>
</feature>
<feature type="binding site" evidence="1">
    <location>
        <position position="183"/>
    </location>
    <ligand>
        <name>ATP</name>
        <dbReference type="ChEBI" id="CHEBI:30616"/>
    </ligand>
</feature>
<comment type="function">
    <text evidence="1">Catalyzes the formation of N(4)-acetylcytidine (ac(4)C) at the wobble position of elongator tRNA(Met), using acetate and ATP as substrates. First activates an acetate ion to form acetyladenylate (Ac-AMP) and then transfers the acetyl group to tRNA to form ac(4)C34.</text>
</comment>
<dbReference type="HAMAP" id="MF_01539">
    <property type="entry name" value="TmcAL"/>
    <property type="match status" value="1"/>
</dbReference>
<comment type="caution">
    <text evidence="2">The sequence shown here is derived from an EMBL/GenBank/DDBJ whole genome shotgun (WGS) entry which is preliminary data.</text>
</comment>
<keyword evidence="1" id="KW-0820">tRNA-binding</keyword>
<keyword evidence="1" id="KW-0963">Cytoplasm</keyword>
<comment type="caution">
    <text evidence="1">Lacks conserved residue(s) required for the propagation of feature annotation.</text>
</comment>
<keyword evidence="1" id="KW-0547">Nucleotide-binding</keyword>
<keyword evidence="1" id="KW-0694">RNA-binding</keyword>
<dbReference type="GO" id="GO:0000049">
    <property type="term" value="F:tRNA binding"/>
    <property type="evidence" value="ECO:0007669"/>
    <property type="project" value="UniProtKB-KW"/>
</dbReference>
<dbReference type="EC" id="6.3.4.-" evidence="1"/>
<reference evidence="2" key="1">
    <citation type="submission" date="2006-05" db="EMBL/GenBank/DDBJ databases">
        <title>Annotation of the draft genome assembly of Desulfuromonas acetoxidans DSM 684.</title>
        <authorList>
            <consortium name="US DOE Joint Genome Institute (JGI-ORNL)"/>
            <person name="Larimer F."/>
            <person name="Land M."/>
            <person name="Hauser L."/>
        </authorList>
    </citation>
    <scope>NUCLEOTIDE SEQUENCE [LARGE SCALE GENOMIC DNA]</scope>
    <source>
        <strain evidence="2">DSM 684</strain>
    </source>
</reference>
<comment type="catalytic activity">
    <reaction evidence="1">
        <text>cytidine(34) in elongator tRNA(Met) + acetate + ATP = N(4)-acetylcytidine(34) in elongator tRNA(Met) + AMP + diphosphate</text>
        <dbReference type="Rhea" id="RHEA:58144"/>
        <dbReference type="Rhea" id="RHEA-COMP:10693"/>
        <dbReference type="Rhea" id="RHEA-COMP:10694"/>
        <dbReference type="ChEBI" id="CHEBI:30089"/>
        <dbReference type="ChEBI" id="CHEBI:30616"/>
        <dbReference type="ChEBI" id="CHEBI:33019"/>
        <dbReference type="ChEBI" id="CHEBI:74900"/>
        <dbReference type="ChEBI" id="CHEBI:82748"/>
        <dbReference type="ChEBI" id="CHEBI:456215"/>
    </reaction>
</comment>
<comment type="similarity">
    <text evidence="1">Belongs to the TmcAL family.</text>
</comment>
<reference evidence="2" key="2">
    <citation type="submission" date="2006-05" db="EMBL/GenBank/DDBJ databases">
        <title>Sequencing of the draft genome and assembly of Desulfuromonas acetoxidans DSM 684.</title>
        <authorList>
            <consortium name="US DOE Joint Genome Institute (JGI-PGF)"/>
            <person name="Copeland A."/>
            <person name="Lucas S."/>
            <person name="Lapidus A."/>
            <person name="Barry K."/>
            <person name="Detter J.C."/>
            <person name="Glavina del Rio T."/>
            <person name="Hammon N."/>
            <person name="Israni S."/>
            <person name="Dalin E."/>
            <person name="Tice H."/>
            <person name="Bruce D."/>
            <person name="Pitluck S."/>
            <person name="Richardson P."/>
        </authorList>
    </citation>
    <scope>NUCLEOTIDE SEQUENCE [LARGE SCALE GENOMIC DNA]</scope>
    <source>
        <strain evidence="2">DSM 684</strain>
    </source>
</reference>
<dbReference type="InterPro" id="IPR008513">
    <property type="entry name" value="tRNA(Met)_cyd_acetate_ligase"/>
</dbReference>
<keyword evidence="1" id="KW-0819">tRNA processing</keyword>
<dbReference type="PANTHER" id="PTHR37825">
    <property type="entry name" value="TRNA(MET) CYTIDINE ACETATE LIGASE"/>
    <property type="match status" value="1"/>
</dbReference>
<dbReference type="Gene3D" id="3.40.50.620">
    <property type="entry name" value="HUPs"/>
    <property type="match status" value="1"/>
</dbReference>
<dbReference type="Proteomes" id="UP000005695">
    <property type="component" value="Unassembled WGS sequence"/>
</dbReference>
<organism evidence="2 3">
    <name type="scientific">Desulfuromonas acetoxidans (strain DSM 684 / 11070)</name>
    <dbReference type="NCBI Taxonomy" id="281689"/>
    <lineage>
        <taxon>Bacteria</taxon>
        <taxon>Pseudomonadati</taxon>
        <taxon>Thermodesulfobacteriota</taxon>
        <taxon>Desulfuromonadia</taxon>
        <taxon>Desulfuromonadales</taxon>
        <taxon>Desulfuromonadaceae</taxon>
        <taxon>Desulfuromonas</taxon>
    </lineage>
</organism>
<comment type="subcellular location">
    <subcellularLocation>
        <location evidence="1">Cytoplasm</location>
    </subcellularLocation>
</comment>
<evidence type="ECO:0000256" key="1">
    <source>
        <dbReference type="HAMAP-Rule" id="MF_01539"/>
    </source>
</evidence>
<dbReference type="AlphaFoldDB" id="Q1JVE6"/>
<feature type="binding site" evidence="1">
    <location>
        <position position="158"/>
    </location>
    <ligand>
        <name>ATP</name>
        <dbReference type="ChEBI" id="CHEBI:30616"/>
    </ligand>
</feature>
<dbReference type="PANTHER" id="PTHR37825:SF1">
    <property type="entry name" value="TRNA(MET) CYTIDINE ACETATE LIGASE"/>
    <property type="match status" value="1"/>
</dbReference>